<name>A0A6C0BBE3_9ZZZZ</name>
<dbReference type="AlphaFoldDB" id="A0A6C0BBE3"/>
<accession>A0A6C0BBE3</accession>
<evidence type="ECO:0000313" key="1">
    <source>
        <dbReference type="EMBL" id="QHS89585.1"/>
    </source>
</evidence>
<protein>
    <submittedName>
        <fullName evidence="1">Uncharacterized protein</fullName>
    </submittedName>
</protein>
<organism evidence="1">
    <name type="scientific">viral metagenome</name>
    <dbReference type="NCBI Taxonomy" id="1070528"/>
    <lineage>
        <taxon>unclassified sequences</taxon>
        <taxon>metagenomes</taxon>
        <taxon>organismal metagenomes</taxon>
    </lineage>
</organism>
<dbReference type="EMBL" id="MN739114">
    <property type="protein sequence ID" value="QHS89585.1"/>
    <property type="molecule type" value="Genomic_DNA"/>
</dbReference>
<reference evidence="1" key="1">
    <citation type="journal article" date="2020" name="Nature">
        <title>Giant virus diversity and host interactions through global metagenomics.</title>
        <authorList>
            <person name="Schulz F."/>
            <person name="Roux S."/>
            <person name="Paez-Espino D."/>
            <person name="Jungbluth S."/>
            <person name="Walsh D.A."/>
            <person name="Denef V.J."/>
            <person name="McMahon K.D."/>
            <person name="Konstantinidis K.T."/>
            <person name="Eloe-Fadrosh E.A."/>
            <person name="Kyrpides N.C."/>
            <person name="Woyke T."/>
        </authorList>
    </citation>
    <scope>NUCLEOTIDE SEQUENCE</scope>
    <source>
        <strain evidence="1">GVMAG-M-3300010160-26</strain>
    </source>
</reference>
<sequence length="121" mass="13620">MSNKLSTILRTHPDILKRRHFPFGIGSLFSPALISLLENEKVKELNAVLLSHRVHYLQLEDGEKGPYTKEVKKDMVMRVFEAIGWAVPTFGNPKTVIWTVPIEEASSTHEASKRARAAPAQ</sequence>
<proteinExistence type="predicted"/>